<feature type="non-terminal residue" evidence="1">
    <location>
        <position position="1"/>
    </location>
</feature>
<evidence type="ECO:0000313" key="1">
    <source>
        <dbReference type="EMBL" id="SVA02789.1"/>
    </source>
</evidence>
<proteinExistence type="predicted"/>
<feature type="non-terminal residue" evidence="1">
    <location>
        <position position="298"/>
    </location>
</feature>
<protein>
    <submittedName>
        <fullName evidence="1">Uncharacterized protein</fullName>
    </submittedName>
</protein>
<dbReference type="EMBL" id="UINC01003041">
    <property type="protein sequence ID" value="SVA02789.1"/>
    <property type="molecule type" value="Genomic_DNA"/>
</dbReference>
<organism evidence="1">
    <name type="scientific">marine metagenome</name>
    <dbReference type="NCBI Taxonomy" id="408172"/>
    <lineage>
        <taxon>unclassified sequences</taxon>
        <taxon>metagenomes</taxon>
        <taxon>ecological metagenomes</taxon>
    </lineage>
</organism>
<dbReference type="AlphaFoldDB" id="A0A381SH40"/>
<reference evidence="1" key="1">
    <citation type="submission" date="2018-05" db="EMBL/GenBank/DDBJ databases">
        <authorList>
            <person name="Lanie J.A."/>
            <person name="Ng W.-L."/>
            <person name="Kazmierczak K.M."/>
            <person name="Andrzejewski T.M."/>
            <person name="Davidsen T.M."/>
            <person name="Wayne K.J."/>
            <person name="Tettelin H."/>
            <person name="Glass J.I."/>
            <person name="Rusch D."/>
            <person name="Podicherti R."/>
            <person name="Tsui H.-C.T."/>
            <person name="Winkler M.E."/>
        </authorList>
    </citation>
    <scope>NUCLEOTIDE SEQUENCE</scope>
</reference>
<gene>
    <name evidence="1" type="ORF">METZ01_LOCUS55643</name>
</gene>
<name>A0A381SH40_9ZZZZ</name>
<sequence length="298" mass="30462">AITVSATNGGIDIISSGNTAGDDIDITSTTSINLEANENVSDAITIKASSGGIDIIATGTSGEDIDITSTGSSINLKSTEDIDDAITIIATNGGIDIFSNGTTSGDDIDIESSTSVNITANEDAPDAINIIANSGGINITSSGTTAGDDIDINSTTSINLQSTESVSDAITINATTGGVDIISKLDMTLQTTESTSDINLTAGANVNIPSNVGLTFGSDAQRIVTTGSDLSINVNSAQRMFINNSGRVGIATNDPKVALHINFTDALKIPKGTTAQRPTSTTTDHKGYIRYNTTTDQF</sequence>
<accession>A0A381SH40</accession>